<sequence>MPVHFEVFPQFPLIYSRFVGSVSKEDVSARLAGTLPQADSFSELAEIIDLTDVTELAITPSLICAIADEIAWQHSEIGRLHKLCILRPASASCPGVDLLLELLAGHGQEMPIIVVTAPSDAVRELKLPAESLRLLPRHFMPPLHLV</sequence>
<dbReference type="AlphaFoldDB" id="A0A4R1N2A5"/>
<comment type="caution">
    <text evidence="1">The sequence shown here is derived from an EMBL/GenBank/DDBJ whole genome shotgun (WGS) entry which is preliminary data.</text>
</comment>
<name>A0A4R1N2A5_9RHOB</name>
<evidence type="ECO:0000313" key="1">
    <source>
        <dbReference type="EMBL" id="TCK99339.1"/>
    </source>
</evidence>
<keyword evidence="2" id="KW-1185">Reference proteome</keyword>
<accession>A0A4R1N2A5</accession>
<dbReference type="EMBL" id="SMGR01000005">
    <property type="protein sequence ID" value="TCK99339.1"/>
    <property type="molecule type" value="Genomic_DNA"/>
</dbReference>
<organism evidence="1 2">
    <name type="scientific">Shimia isoporae</name>
    <dbReference type="NCBI Taxonomy" id="647720"/>
    <lineage>
        <taxon>Bacteria</taxon>
        <taxon>Pseudomonadati</taxon>
        <taxon>Pseudomonadota</taxon>
        <taxon>Alphaproteobacteria</taxon>
        <taxon>Rhodobacterales</taxon>
        <taxon>Roseobacteraceae</taxon>
    </lineage>
</organism>
<proteinExistence type="predicted"/>
<reference evidence="1 2" key="1">
    <citation type="submission" date="2019-03" db="EMBL/GenBank/DDBJ databases">
        <title>Genomic Encyclopedia of Archaeal and Bacterial Type Strains, Phase II (KMG-II): from individual species to whole genera.</title>
        <authorList>
            <person name="Goeker M."/>
        </authorList>
    </citation>
    <scope>NUCLEOTIDE SEQUENCE [LARGE SCALE GENOMIC DNA]</scope>
    <source>
        <strain evidence="1 2">DSM 26433</strain>
    </source>
</reference>
<dbReference type="RefSeq" id="WP_132861956.1">
    <property type="nucleotide sequence ID" value="NZ_SMGR01000005.1"/>
</dbReference>
<evidence type="ECO:0000313" key="2">
    <source>
        <dbReference type="Proteomes" id="UP000295673"/>
    </source>
</evidence>
<dbReference type="Proteomes" id="UP000295673">
    <property type="component" value="Unassembled WGS sequence"/>
</dbReference>
<gene>
    <name evidence="1" type="ORF">BXY66_3841</name>
</gene>
<protein>
    <submittedName>
        <fullName evidence="1">Uncharacterized protein</fullName>
    </submittedName>
</protein>